<dbReference type="EMBL" id="GGEC01076584">
    <property type="protein sequence ID" value="MBX57068.1"/>
    <property type="molecule type" value="Transcribed_RNA"/>
</dbReference>
<accession>A0A2P2PQQ0</accession>
<protein>
    <submittedName>
        <fullName evidence="1">Uncharacterized protein</fullName>
    </submittedName>
</protein>
<organism evidence="1">
    <name type="scientific">Rhizophora mucronata</name>
    <name type="common">Asiatic mangrove</name>
    <dbReference type="NCBI Taxonomy" id="61149"/>
    <lineage>
        <taxon>Eukaryota</taxon>
        <taxon>Viridiplantae</taxon>
        <taxon>Streptophyta</taxon>
        <taxon>Embryophyta</taxon>
        <taxon>Tracheophyta</taxon>
        <taxon>Spermatophyta</taxon>
        <taxon>Magnoliopsida</taxon>
        <taxon>eudicotyledons</taxon>
        <taxon>Gunneridae</taxon>
        <taxon>Pentapetalae</taxon>
        <taxon>rosids</taxon>
        <taxon>fabids</taxon>
        <taxon>Malpighiales</taxon>
        <taxon>Rhizophoraceae</taxon>
        <taxon>Rhizophora</taxon>
    </lineage>
</organism>
<proteinExistence type="predicted"/>
<sequence length="22" mass="2468">MRSDNVRKPAPTYCFAGIVQVD</sequence>
<evidence type="ECO:0000313" key="1">
    <source>
        <dbReference type="EMBL" id="MBX57068.1"/>
    </source>
</evidence>
<dbReference type="AlphaFoldDB" id="A0A2P2PQQ0"/>
<name>A0A2P2PQQ0_RHIMU</name>
<reference evidence="1" key="1">
    <citation type="submission" date="2018-02" db="EMBL/GenBank/DDBJ databases">
        <title>Rhizophora mucronata_Transcriptome.</title>
        <authorList>
            <person name="Meera S.P."/>
            <person name="Sreeshan A."/>
            <person name="Augustine A."/>
        </authorList>
    </citation>
    <scope>NUCLEOTIDE SEQUENCE</scope>
    <source>
        <tissue evidence="1">Leaf</tissue>
    </source>
</reference>